<dbReference type="Gene3D" id="3.90.1720.10">
    <property type="entry name" value="endopeptidase domain like (from Nostoc punctiforme)"/>
    <property type="match status" value="1"/>
</dbReference>
<dbReference type="AlphaFoldDB" id="A0A1H0S125"/>
<evidence type="ECO:0000313" key="8">
    <source>
        <dbReference type="EMBL" id="SDP35531.1"/>
    </source>
</evidence>
<evidence type="ECO:0000256" key="1">
    <source>
        <dbReference type="ARBA" id="ARBA00007074"/>
    </source>
</evidence>
<keyword evidence="4" id="KW-0788">Thiol protease</keyword>
<protein>
    <submittedName>
        <fullName evidence="8">Cell wall-associated hydrolase, NlpC family</fullName>
    </submittedName>
</protein>
<feature type="domain" description="NlpC/P60" evidence="7">
    <location>
        <begin position="304"/>
        <end position="441"/>
    </location>
</feature>
<dbReference type="InterPro" id="IPR000064">
    <property type="entry name" value="NLP_P60_dom"/>
</dbReference>
<proteinExistence type="inferred from homology"/>
<keyword evidence="6" id="KW-0732">Signal</keyword>
<dbReference type="PANTHER" id="PTHR47053:SF1">
    <property type="entry name" value="MUREIN DD-ENDOPEPTIDASE MEPH-RELATED"/>
    <property type="match status" value="1"/>
</dbReference>
<dbReference type="PROSITE" id="PS51318">
    <property type="entry name" value="TAT"/>
    <property type="match status" value="1"/>
</dbReference>
<evidence type="ECO:0000256" key="2">
    <source>
        <dbReference type="ARBA" id="ARBA00022670"/>
    </source>
</evidence>
<dbReference type="Proteomes" id="UP000199088">
    <property type="component" value="Unassembled WGS sequence"/>
</dbReference>
<dbReference type="RefSeq" id="WP_242654188.1">
    <property type="nucleotide sequence ID" value="NZ_FNIR01000012.1"/>
</dbReference>
<keyword evidence="9" id="KW-1185">Reference proteome</keyword>
<keyword evidence="2" id="KW-0645">Protease</keyword>
<dbReference type="InterPro" id="IPR051202">
    <property type="entry name" value="Peptidase_C40"/>
</dbReference>
<reference evidence="9" key="1">
    <citation type="submission" date="2016-10" db="EMBL/GenBank/DDBJ databases">
        <authorList>
            <person name="Varghese N."/>
            <person name="Submissions S."/>
        </authorList>
    </citation>
    <scope>NUCLEOTIDE SEQUENCE [LARGE SCALE GENOMIC DNA]</scope>
    <source>
        <strain evidence="9">DSM 45843</strain>
    </source>
</reference>
<feature type="region of interest" description="Disordered" evidence="5">
    <location>
        <begin position="264"/>
        <end position="302"/>
    </location>
</feature>
<dbReference type="GO" id="GO:0006508">
    <property type="term" value="P:proteolysis"/>
    <property type="evidence" value="ECO:0007669"/>
    <property type="project" value="UniProtKB-KW"/>
</dbReference>
<dbReference type="Gene3D" id="6.10.250.3150">
    <property type="match status" value="1"/>
</dbReference>
<organism evidence="8 9">
    <name type="scientific">Klenkia soli</name>
    <dbReference type="NCBI Taxonomy" id="1052260"/>
    <lineage>
        <taxon>Bacteria</taxon>
        <taxon>Bacillati</taxon>
        <taxon>Actinomycetota</taxon>
        <taxon>Actinomycetes</taxon>
        <taxon>Geodermatophilales</taxon>
        <taxon>Geodermatophilaceae</taxon>
        <taxon>Klenkia</taxon>
    </lineage>
</organism>
<evidence type="ECO:0000259" key="7">
    <source>
        <dbReference type="PROSITE" id="PS51935"/>
    </source>
</evidence>
<dbReference type="EMBL" id="FNIR01000012">
    <property type="protein sequence ID" value="SDP35531.1"/>
    <property type="molecule type" value="Genomic_DNA"/>
</dbReference>
<name>A0A1H0S125_9ACTN</name>
<gene>
    <name evidence="8" type="ORF">SAMN05660199_03715</name>
</gene>
<dbReference type="PROSITE" id="PS51935">
    <property type="entry name" value="NLPC_P60"/>
    <property type="match status" value="1"/>
</dbReference>
<evidence type="ECO:0000256" key="4">
    <source>
        <dbReference type="ARBA" id="ARBA00022807"/>
    </source>
</evidence>
<keyword evidence="3 8" id="KW-0378">Hydrolase</keyword>
<comment type="similarity">
    <text evidence="1">Belongs to the peptidase C40 family.</text>
</comment>
<dbReference type="SUPFAM" id="SSF54001">
    <property type="entry name" value="Cysteine proteinases"/>
    <property type="match status" value="1"/>
</dbReference>
<dbReference type="Pfam" id="PF00877">
    <property type="entry name" value="NLPC_P60"/>
    <property type="match status" value="1"/>
</dbReference>
<evidence type="ECO:0000256" key="5">
    <source>
        <dbReference type="SAM" id="MobiDB-lite"/>
    </source>
</evidence>
<evidence type="ECO:0000313" key="9">
    <source>
        <dbReference type="Proteomes" id="UP000199088"/>
    </source>
</evidence>
<dbReference type="GO" id="GO:0008234">
    <property type="term" value="F:cysteine-type peptidase activity"/>
    <property type="evidence" value="ECO:0007669"/>
    <property type="project" value="UniProtKB-KW"/>
</dbReference>
<sequence>MRQQLNPRRLALRSGGLLVAAALVVGIGPGTASAAPTNPTDSQIAGAQSARDQAAAAVGSISAQLAAAQASADTAHQQAQIALQDYEDKQAAAQQAQADSDAAVAASDAADAARDQGQTAVDDFARSSYMGGTTNPGFASLLTSGSPSEFVERAALLEAAGAGRSDVLDQLTVLQGQAEDAQTQAAGALSTATTLQAEAEQSLASAQAQESSARAQADTLSAQSADLQAQLTAAQQTLYGLQGAREVARQQAAAAAAAAAAVPARSTPVATGSSSSRPSSSSGGGATTPVAPAPTGGSAGAPSASAAATAIAAARSQLGVLYSWGGGNASGPTLGISPDEALVGFDCSGLMEYAYAQAGIRVGGTSRAQWSNNSDKQVDAADLQPGDMMFWASGSASSSIYHVAMYIGGNQMIEAPDRGQRVKISSVRFGGDYFGAVRPSA</sequence>
<feature type="chain" id="PRO_5011598203" evidence="6">
    <location>
        <begin position="35"/>
        <end position="441"/>
    </location>
</feature>
<evidence type="ECO:0000256" key="3">
    <source>
        <dbReference type="ARBA" id="ARBA00022801"/>
    </source>
</evidence>
<dbReference type="STRING" id="1052260.SAMN05660199_03715"/>
<feature type="signal peptide" evidence="6">
    <location>
        <begin position="1"/>
        <end position="34"/>
    </location>
</feature>
<dbReference type="PANTHER" id="PTHR47053">
    <property type="entry name" value="MUREIN DD-ENDOPEPTIDASE MEPH-RELATED"/>
    <property type="match status" value="1"/>
</dbReference>
<dbReference type="InterPro" id="IPR038765">
    <property type="entry name" value="Papain-like_cys_pep_sf"/>
</dbReference>
<dbReference type="InterPro" id="IPR006311">
    <property type="entry name" value="TAT_signal"/>
</dbReference>
<accession>A0A1H0S125</accession>
<evidence type="ECO:0000256" key="6">
    <source>
        <dbReference type="SAM" id="SignalP"/>
    </source>
</evidence>